<evidence type="ECO:0000256" key="1">
    <source>
        <dbReference type="SAM" id="Coils"/>
    </source>
</evidence>
<keyword evidence="1" id="KW-0175">Coiled coil</keyword>
<keyword evidence="5" id="KW-1185">Reference proteome</keyword>
<dbReference type="PANTHER" id="PTHR34220:SF7">
    <property type="entry name" value="SENSOR HISTIDINE KINASE YPDA"/>
    <property type="match status" value="1"/>
</dbReference>
<protein>
    <submittedName>
        <fullName evidence="4">Sensor histidine kinase YehU</fullName>
        <ecNumber evidence="4">2.7.13.3</ecNumber>
    </submittedName>
</protein>
<feature type="transmembrane region" description="Helical" evidence="2">
    <location>
        <begin position="82"/>
        <end position="101"/>
    </location>
</feature>
<gene>
    <name evidence="4" type="primary">yehU_1</name>
    <name evidence="4" type="ORF">L21SP5_00409</name>
</gene>
<evidence type="ECO:0000313" key="4">
    <source>
        <dbReference type="EMBL" id="ALO14088.1"/>
    </source>
</evidence>
<dbReference type="InterPro" id="IPR036890">
    <property type="entry name" value="HATPase_C_sf"/>
</dbReference>
<keyword evidence="4" id="KW-0808">Transferase</keyword>
<evidence type="ECO:0000256" key="2">
    <source>
        <dbReference type="SAM" id="Phobius"/>
    </source>
</evidence>
<name>A0A0S2HVM4_9BACT</name>
<feature type="domain" description="Signal transduction histidine kinase internal region" evidence="3">
    <location>
        <begin position="159"/>
        <end position="236"/>
    </location>
</feature>
<dbReference type="EMBL" id="CP013118">
    <property type="protein sequence ID" value="ALO14088.1"/>
    <property type="molecule type" value="Genomic_DNA"/>
</dbReference>
<reference evidence="4 5" key="1">
    <citation type="submission" date="2015-11" db="EMBL/GenBank/DDBJ databases">
        <title>Description and complete genome sequence of a novel strain predominating in hypersaline microbial mats and representing a new family of the Bacteriodetes phylum.</title>
        <authorList>
            <person name="Spring S."/>
            <person name="Bunk B."/>
            <person name="Sproer C."/>
            <person name="Klenk H.-P."/>
        </authorList>
    </citation>
    <scope>NUCLEOTIDE SEQUENCE [LARGE SCALE GENOMIC DNA]</scope>
    <source>
        <strain evidence="4 5">L21-Spi-D4</strain>
    </source>
</reference>
<feature type="transmembrane region" description="Helical" evidence="2">
    <location>
        <begin position="47"/>
        <end position="70"/>
    </location>
</feature>
<keyword evidence="2" id="KW-1133">Transmembrane helix</keyword>
<dbReference type="Pfam" id="PF06580">
    <property type="entry name" value="His_kinase"/>
    <property type="match status" value="1"/>
</dbReference>
<dbReference type="Gene3D" id="3.30.565.10">
    <property type="entry name" value="Histidine kinase-like ATPase, C-terminal domain"/>
    <property type="match status" value="1"/>
</dbReference>
<dbReference type="EC" id="2.7.13.3" evidence="4"/>
<dbReference type="STRING" id="1307839.L21SP5_00409"/>
<evidence type="ECO:0000313" key="5">
    <source>
        <dbReference type="Proteomes" id="UP000064893"/>
    </source>
</evidence>
<dbReference type="GO" id="GO:0016020">
    <property type="term" value="C:membrane"/>
    <property type="evidence" value="ECO:0007669"/>
    <property type="project" value="InterPro"/>
</dbReference>
<feature type="transmembrane region" description="Helical" evidence="2">
    <location>
        <begin position="113"/>
        <end position="135"/>
    </location>
</feature>
<dbReference type="PANTHER" id="PTHR34220">
    <property type="entry name" value="SENSOR HISTIDINE KINASE YPDA"/>
    <property type="match status" value="1"/>
</dbReference>
<sequence length="349" mass="40319">MRQLLRMAMLTSPLIGIYTIIPVLLFAASLPQSDVYFIFWDQIRVLLAVLGITFIVFVQWLINIWLFKILANRINSSWGKALKYFISYGIMLSVVAFLHTLRLESSPISIGTFIYYPFIGSFANNTFIFIIFGLVTSRFEKAKLEIDKAKLELSQYVTQQEQLKNKIHPHFLFNTLNTLKLLIKKEPKIAEEFLVRLSAYLRFSITETSKDVAVIKDEVEFCTNYIELQKVRFSNSIHFENNLPDIITNNKYLPVVTFQSLAENAIKHNAFTKSNPLKISVKLNSDETISFTNNVIKKRTIEKSTGTGLKNLHERFKLLGSDMFIIDSDEDNKLFTVTFKAFDNENNNY</sequence>
<feature type="coiled-coil region" evidence="1">
    <location>
        <begin position="139"/>
        <end position="166"/>
    </location>
</feature>
<keyword evidence="2" id="KW-0472">Membrane</keyword>
<keyword evidence="4" id="KW-0418">Kinase</keyword>
<keyword evidence="2" id="KW-0812">Transmembrane</keyword>
<proteinExistence type="predicted"/>
<dbReference type="GO" id="GO:0000155">
    <property type="term" value="F:phosphorelay sensor kinase activity"/>
    <property type="evidence" value="ECO:0007669"/>
    <property type="project" value="InterPro"/>
</dbReference>
<dbReference type="InterPro" id="IPR010559">
    <property type="entry name" value="Sig_transdc_His_kin_internal"/>
</dbReference>
<feature type="transmembrane region" description="Helical" evidence="2">
    <location>
        <begin position="7"/>
        <end position="27"/>
    </location>
</feature>
<accession>A0A0S2HVM4</accession>
<dbReference type="AlphaFoldDB" id="A0A0S2HVM4"/>
<dbReference type="InterPro" id="IPR050640">
    <property type="entry name" value="Bact_2-comp_sensor_kinase"/>
</dbReference>
<dbReference type="Proteomes" id="UP000064893">
    <property type="component" value="Chromosome"/>
</dbReference>
<dbReference type="KEGG" id="blq:L21SP5_00409"/>
<organism evidence="4 5">
    <name type="scientific">Salinivirga cyanobacteriivorans</name>
    <dbReference type="NCBI Taxonomy" id="1307839"/>
    <lineage>
        <taxon>Bacteria</taxon>
        <taxon>Pseudomonadati</taxon>
        <taxon>Bacteroidota</taxon>
        <taxon>Bacteroidia</taxon>
        <taxon>Bacteroidales</taxon>
        <taxon>Salinivirgaceae</taxon>
        <taxon>Salinivirga</taxon>
    </lineage>
</organism>
<evidence type="ECO:0000259" key="3">
    <source>
        <dbReference type="Pfam" id="PF06580"/>
    </source>
</evidence>